<dbReference type="AlphaFoldDB" id="A0A202C530"/>
<comment type="caution">
    <text evidence="1">The sequence shown here is derived from an EMBL/GenBank/DDBJ whole genome shotgun (WGS) entry which is preliminary data.</text>
</comment>
<accession>A0A202C530</accession>
<gene>
    <name evidence="1" type="ORF">B0E34_06810</name>
</gene>
<dbReference type="Proteomes" id="UP000196355">
    <property type="component" value="Unassembled WGS sequence"/>
</dbReference>
<dbReference type="EMBL" id="MVAG01000103">
    <property type="protein sequence ID" value="OVE58715.1"/>
    <property type="molecule type" value="Genomic_DNA"/>
</dbReference>
<protein>
    <recommendedName>
        <fullName evidence="3">Competence protein ComEA</fullName>
    </recommendedName>
</protein>
<dbReference type="SUPFAM" id="SSF47781">
    <property type="entry name" value="RuvA domain 2-like"/>
    <property type="match status" value="4"/>
</dbReference>
<reference evidence="2" key="1">
    <citation type="submission" date="2017-02" db="EMBL/GenBank/DDBJ databases">
        <authorList>
            <person name="Tetz G."/>
            <person name="Tetz V."/>
        </authorList>
    </citation>
    <scope>NUCLEOTIDE SEQUENCE [LARGE SCALE GENOMIC DNA]</scope>
    <source>
        <strain evidence="2">VT16-26</strain>
    </source>
</reference>
<evidence type="ECO:0000313" key="1">
    <source>
        <dbReference type="EMBL" id="OVE58715.1"/>
    </source>
</evidence>
<proteinExistence type="predicted"/>
<keyword evidence="2" id="KW-1185">Reference proteome</keyword>
<organism evidence="1 2">
    <name type="scientific">Chryseobacterium mucoviscidosis</name>
    <dbReference type="NCBI Taxonomy" id="1945581"/>
    <lineage>
        <taxon>Bacteria</taxon>
        <taxon>Pseudomonadati</taxon>
        <taxon>Bacteroidota</taxon>
        <taxon>Flavobacteriia</taxon>
        <taxon>Flavobacteriales</taxon>
        <taxon>Weeksellaceae</taxon>
        <taxon>Chryseobacterium group</taxon>
        <taxon>Chryseobacterium</taxon>
    </lineage>
</organism>
<evidence type="ECO:0008006" key="3">
    <source>
        <dbReference type="Google" id="ProtNLM"/>
    </source>
</evidence>
<name>A0A202C530_9FLAO</name>
<dbReference type="InterPro" id="IPR010994">
    <property type="entry name" value="RuvA_2-like"/>
</dbReference>
<sequence length="443" mass="52019">MLNKLIKFTAMKKNYYQRLAVMGILLIILFAFQKYTSRDKEEEFPDVQFITQPSAVLHLTEFDPNELDEKQWQNLGFTEKQTATILNYKKVVGGRFASKEQLKKCFAISEEKFSELNHYILLPETSREAKSVAFKSFEKKSITVRGKFNPDLYSADDWTKMGFSEKQAEAILKYKSYLGGSFVSKEKFRECFIISEENFQKIDPYLILPEKTPENYRTDKNFNADKNKIQYHSFDPNALDIEGWKSFGFSDKQAQIIINYRDRNLKGSFKSLEDIQKCFVISSEKFEEMKPFIKFNAETIAVSKNDKSETKQQEKTDFTKVDLNAITYKQLMEFGFDGKAAGSMIGFRNKLGGFVNKEQILSTYNIDPELTKKLLSTAPLTTSNVQKYTLQDAPEEWLKNHPYFKYSAEKIIFYRISEKDEKKIWKMLKLKPEYEMRMKWYLK</sequence>
<evidence type="ECO:0000313" key="2">
    <source>
        <dbReference type="Proteomes" id="UP000196355"/>
    </source>
</evidence>